<evidence type="ECO:0000256" key="1">
    <source>
        <dbReference type="SAM" id="Phobius"/>
    </source>
</evidence>
<dbReference type="RefSeq" id="WP_096491182.1">
    <property type="nucleotide sequence ID" value="NZ_CP023445.1"/>
</dbReference>
<evidence type="ECO:0000313" key="2">
    <source>
        <dbReference type="EMBL" id="ATE52150.1"/>
    </source>
</evidence>
<feature type="transmembrane region" description="Helical" evidence="1">
    <location>
        <begin position="79"/>
        <end position="104"/>
    </location>
</feature>
<accession>A0A290YZG9</accession>
<feature type="transmembrane region" description="Helical" evidence="1">
    <location>
        <begin position="116"/>
        <end position="136"/>
    </location>
</feature>
<dbReference type="AlphaFoldDB" id="A0A290YZG9"/>
<dbReference type="Pfam" id="PF11377">
    <property type="entry name" value="DUF3180"/>
    <property type="match status" value="1"/>
</dbReference>
<organism evidence="2 3">
    <name type="scientific">Actinosynnema pretiosum</name>
    <dbReference type="NCBI Taxonomy" id="42197"/>
    <lineage>
        <taxon>Bacteria</taxon>
        <taxon>Bacillati</taxon>
        <taxon>Actinomycetota</taxon>
        <taxon>Actinomycetes</taxon>
        <taxon>Pseudonocardiales</taxon>
        <taxon>Pseudonocardiaceae</taxon>
        <taxon>Actinosynnema</taxon>
    </lineage>
</organism>
<name>A0A290YZG9_9PSEU</name>
<protein>
    <recommendedName>
        <fullName evidence="4">Secreted protein</fullName>
    </recommendedName>
</protein>
<keyword evidence="1" id="KW-0812">Transmembrane</keyword>
<dbReference type="InterPro" id="IPR021517">
    <property type="entry name" value="DUF3180"/>
</dbReference>
<dbReference type="EMBL" id="CP023445">
    <property type="protein sequence ID" value="ATE52150.1"/>
    <property type="molecule type" value="Genomic_DNA"/>
</dbReference>
<dbReference type="KEGG" id="apre:CNX65_01635"/>
<evidence type="ECO:0008006" key="4">
    <source>
        <dbReference type="Google" id="ProtNLM"/>
    </source>
</evidence>
<keyword evidence="1" id="KW-0472">Membrane</keyword>
<reference evidence="2" key="1">
    <citation type="submission" date="2017-09" db="EMBL/GenBank/DDBJ databases">
        <title>Complete Genome Sequence of ansamitocin-producing Bacterium Actinosynnema pretiosum X47.</title>
        <authorList>
            <person name="Cao G."/>
            <person name="Zong G."/>
            <person name="Zhong C."/>
            <person name="Fu J."/>
        </authorList>
    </citation>
    <scope>NUCLEOTIDE SEQUENCE [LARGE SCALE GENOMIC DNA]</scope>
    <source>
        <strain evidence="2">X47</strain>
    </source>
</reference>
<evidence type="ECO:0000313" key="3">
    <source>
        <dbReference type="Proteomes" id="UP000218505"/>
    </source>
</evidence>
<keyword evidence="1" id="KW-1133">Transmembrane helix</keyword>
<proteinExistence type="predicted"/>
<keyword evidence="3" id="KW-1185">Reference proteome</keyword>
<dbReference type="Proteomes" id="UP000218505">
    <property type="component" value="Chromosome"/>
</dbReference>
<sequence>MTFTKGRDLLAAGLGSAALVFLLLKLSYSGLPPLPRLAGLVLLVIAAIDLGLAVSLRARILRKPGAEPVQPLTAARAVALAKASSVLGAIMAGAWGALLLHVAPARGRFPAADNDLTSAVVGLVCAAALIASGLWLERCCRTPDEPGRRA</sequence>
<gene>
    <name evidence="2" type="ORF">CNX65_01635</name>
</gene>
<feature type="transmembrane region" description="Helical" evidence="1">
    <location>
        <begin position="39"/>
        <end position="58"/>
    </location>
</feature>